<evidence type="ECO:0000256" key="2">
    <source>
        <dbReference type="ARBA" id="ARBA00023125"/>
    </source>
</evidence>
<dbReference type="Pfam" id="PF02311">
    <property type="entry name" value="AraC_binding"/>
    <property type="match status" value="1"/>
</dbReference>
<dbReference type="PRINTS" id="PR00032">
    <property type="entry name" value="HTHARAC"/>
</dbReference>
<evidence type="ECO:0000256" key="3">
    <source>
        <dbReference type="ARBA" id="ARBA00023159"/>
    </source>
</evidence>
<evidence type="ECO:0000256" key="1">
    <source>
        <dbReference type="ARBA" id="ARBA00023015"/>
    </source>
</evidence>
<dbReference type="EMBL" id="JAJHVV010000003">
    <property type="protein sequence ID" value="MCK6262721.1"/>
    <property type="molecule type" value="Genomic_DNA"/>
</dbReference>
<dbReference type="InterPro" id="IPR003313">
    <property type="entry name" value="AraC-bd"/>
</dbReference>
<dbReference type="InterPro" id="IPR018062">
    <property type="entry name" value="HTH_AraC-typ_CS"/>
</dbReference>
<keyword evidence="2" id="KW-0238">DNA-binding</keyword>
<dbReference type="InterPro" id="IPR018060">
    <property type="entry name" value="HTH_AraC"/>
</dbReference>
<dbReference type="AlphaFoldDB" id="A0A9X1XI19"/>
<dbReference type="InterPro" id="IPR009057">
    <property type="entry name" value="Homeodomain-like_sf"/>
</dbReference>
<dbReference type="Proteomes" id="UP001139559">
    <property type="component" value="Unassembled WGS sequence"/>
</dbReference>
<dbReference type="PANTHER" id="PTHR43280:SF30">
    <property type="entry name" value="MMSAB OPERON REGULATORY PROTEIN"/>
    <property type="match status" value="1"/>
</dbReference>
<sequence length="296" mass="34524">MLESKQNLFESVIDQDHIKTQWQDQVFLSDECRERFLGLTEIPEFESMGFFMAGMADLVDGYIVERESVAVHTLLFTLKGEGLLTLADQRQTIPANSLVILPADMPFRFELGENSNKWKMVWLLLSPSDKWHSIIESGQRVVQFHHCEQVWSLMSLLHHEISGRASYRKLLSSEISRLLNKVEVSPSNSSMRVRSVWNLIESQLHLSWSVKKISQQCFLSEEQLNRLSKSLFGQTPQERLIHLRMEKAAELLHHQEWSITMIAQRLGYKDPYAFSHRFKRYFGVSPRAYRKQLAAR</sequence>
<dbReference type="GO" id="GO:0003700">
    <property type="term" value="F:DNA-binding transcription factor activity"/>
    <property type="evidence" value="ECO:0007669"/>
    <property type="project" value="InterPro"/>
</dbReference>
<dbReference type="Pfam" id="PF12833">
    <property type="entry name" value="HTH_18"/>
    <property type="match status" value="1"/>
</dbReference>
<dbReference type="InterPro" id="IPR020449">
    <property type="entry name" value="Tscrpt_reg_AraC-type_HTH"/>
</dbReference>
<proteinExistence type="predicted"/>
<evidence type="ECO:0000313" key="7">
    <source>
        <dbReference type="Proteomes" id="UP001139559"/>
    </source>
</evidence>
<keyword evidence="1" id="KW-0805">Transcription regulation</keyword>
<dbReference type="GO" id="GO:0043565">
    <property type="term" value="F:sequence-specific DNA binding"/>
    <property type="evidence" value="ECO:0007669"/>
    <property type="project" value="InterPro"/>
</dbReference>
<keyword evidence="3" id="KW-0010">Activator</keyword>
<dbReference type="PANTHER" id="PTHR43280">
    <property type="entry name" value="ARAC-FAMILY TRANSCRIPTIONAL REGULATOR"/>
    <property type="match status" value="1"/>
</dbReference>
<feature type="domain" description="HTH araC/xylS-type" evidence="5">
    <location>
        <begin position="194"/>
        <end position="292"/>
    </location>
</feature>
<dbReference type="PROSITE" id="PS00041">
    <property type="entry name" value="HTH_ARAC_FAMILY_1"/>
    <property type="match status" value="1"/>
</dbReference>
<dbReference type="Gene3D" id="1.10.10.60">
    <property type="entry name" value="Homeodomain-like"/>
    <property type="match status" value="2"/>
</dbReference>
<accession>A0A9X1XI19</accession>
<evidence type="ECO:0000313" key="6">
    <source>
        <dbReference type="EMBL" id="MCK6262721.1"/>
    </source>
</evidence>
<gene>
    <name evidence="6" type="ORF">KP803_05470</name>
</gene>
<name>A0A9X1XI19_9VIBR</name>
<organism evidence="6 7">
    <name type="scientific">Vibrio amylolyticus</name>
    <dbReference type="NCBI Taxonomy" id="2847292"/>
    <lineage>
        <taxon>Bacteria</taxon>
        <taxon>Pseudomonadati</taxon>
        <taxon>Pseudomonadota</taxon>
        <taxon>Gammaproteobacteria</taxon>
        <taxon>Vibrionales</taxon>
        <taxon>Vibrionaceae</taxon>
        <taxon>Vibrio</taxon>
    </lineage>
</organism>
<dbReference type="SMART" id="SM00342">
    <property type="entry name" value="HTH_ARAC"/>
    <property type="match status" value="1"/>
</dbReference>
<dbReference type="SUPFAM" id="SSF51215">
    <property type="entry name" value="Regulatory protein AraC"/>
    <property type="match status" value="1"/>
</dbReference>
<keyword evidence="7" id="KW-1185">Reference proteome</keyword>
<dbReference type="SUPFAM" id="SSF46689">
    <property type="entry name" value="Homeodomain-like"/>
    <property type="match status" value="1"/>
</dbReference>
<evidence type="ECO:0000256" key="4">
    <source>
        <dbReference type="ARBA" id="ARBA00023163"/>
    </source>
</evidence>
<dbReference type="PROSITE" id="PS01124">
    <property type="entry name" value="HTH_ARAC_FAMILY_2"/>
    <property type="match status" value="1"/>
</dbReference>
<keyword evidence="4" id="KW-0804">Transcription</keyword>
<dbReference type="RefSeq" id="WP_248007834.1">
    <property type="nucleotide sequence ID" value="NZ_JAJHVV010000003.1"/>
</dbReference>
<evidence type="ECO:0000259" key="5">
    <source>
        <dbReference type="PROSITE" id="PS01124"/>
    </source>
</evidence>
<dbReference type="InterPro" id="IPR037923">
    <property type="entry name" value="HTH-like"/>
</dbReference>
<protein>
    <submittedName>
        <fullName evidence="6">AraC family transcriptional regulator</fullName>
    </submittedName>
</protein>
<comment type="caution">
    <text evidence="6">The sequence shown here is derived from an EMBL/GenBank/DDBJ whole genome shotgun (WGS) entry which is preliminary data.</text>
</comment>
<reference evidence="6" key="1">
    <citation type="submission" date="2021-11" db="EMBL/GenBank/DDBJ databases">
        <title>Vibrio ZSDE26 sp. nov. and Vibrio ZSDZ34 sp. nov., isolated from coastal seawater in Qingdao.</title>
        <authorList>
            <person name="Zhang P."/>
        </authorList>
    </citation>
    <scope>NUCLEOTIDE SEQUENCE</scope>
    <source>
        <strain evidence="6">ZSDE26</strain>
    </source>
</reference>